<feature type="region of interest" description="Disordered" evidence="2">
    <location>
        <begin position="97"/>
        <end position="116"/>
    </location>
</feature>
<reference evidence="3" key="1">
    <citation type="submission" date="2024-01" db="EMBL/GenBank/DDBJ databases">
        <authorList>
            <person name="Webb A."/>
        </authorList>
    </citation>
    <scope>NUCLEOTIDE SEQUENCE</scope>
    <source>
        <strain evidence="3">Pm1</strain>
    </source>
</reference>
<comment type="caution">
    <text evidence="3">The sequence shown here is derived from an EMBL/GenBank/DDBJ whole genome shotgun (WGS) entry which is preliminary data.</text>
</comment>
<sequence>MVQDYEELVYDTSCVHGSLARIQSALDQFETDKKQLREILDQVQRDHEQSSAVLTQVRGQINRFGSINSVDRRLQKVENNLSQLYDQDERLTKLHLLGTSTLLQPPNTRERDPDTD</sequence>
<keyword evidence="1" id="KW-0175">Coiled coil</keyword>
<dbReference type="Proteomes" id="UP001162060">
    <property type="component" value="Unassembled WGS sequence"/>
</dbReference>
<gene>
    <name evidence="3" type="ORF">PM001_LOCUS27239</name>
</gene>
<evidence type="ECO:0000313" key="3">
    <source>
        <dbReference type="EMBL" id="CAK7942089.1"/>
    </source>
</evidence>
<dbReference type="AlphaFoldDB" id="A0AAV1V9A5"/>
<name>A0AAV1V9A5_9STRA</name>
<protein>
    <submittedName>
        <fullName evidence="3">Uncharacterized protein</fullName>
    </submittedName>
</protein>
<evidence type="ECO:0000256" key="2">
    <source>
        <dbReference type="SAM" id="MobiDB-lite"/>
    </source>
</evidence>
<evidence type="ECO:0000256" key="1">
    <source>
        <dbReference type="SAM" id="Coils"/>
    </source>
</evidence>
<organism evidence="3 4">
    <name type="scientific">Peronospora matthiolae</name>
    <dbReference type="NCBI Taxonomy" id="2874970"/>
    <lineage>
        <taxon>Eukaryota</taxon>
        <taxon>Sar</taxon>
        <taxon>Stramenopiles</taxon>
        <taxon>Oomycota</taxon>
        <taxon>Peronosporomycetes</taxon>
        <taxon>Peronosporales</taxon>
        <taxon>Peronosporaceae</taxon>
        <taxon>Peronospora</taxon>
    </lineage>
</organism>
<proteinExistence type="predicted"/>
<dbReference type="EMBL" id="CAKLBY020000267">
    <property type="protein sequence ID" value="CAK7942089.1"/>
    <property type="molecule type" value="Genomic_DNA"/>
</dbReference>
<evidence type="ECO:0000313" key="4">
    <source>
        <dbReference type="Proteomes" id="UP001162060"/>
    </source>
</evidence>
<accession>A0AAV1V9A5</accession>
<feature type="coiled-coil region" evidence="1">
    <location>
        <begin position="19"/>
        <end position="94"/>
    </location>
</feature>
<feature type="compositionally biased region" description="Polar residues" evidence="2">
    <location>
        <begin position="98"/>
        <end position="107"/>
    </location>
</feature>